<accession>A0A175Y5W0</accession>
<dbReference type="OrthoDB" id="75943at13687"/>
<feature type="region of interest" description="Disordered" evidence="1">
    <location>
        <begin position="1"/>
        <end position="68"/>
    </location>
</feature>
<feature type="compositionally biased region" description="Basic and acidic residues" evidence="1">
    <location>
        <begin position="18"/>
        <end position="28"/>
    </location>
</feature>
<organism evidence="2 3">
    <name type="scientific">Sphingomonas melonis TY</name>
    <dbReference type="NCBI Taxonomy" id="621456"/>
    <lineage>
        <taxon>Bacteria</taxon>
        <taxon>Pseudomonadati</taxon>
        <taxon>Pseudomonadota</taxon>
        <taxon>Alphaproteobacteria</taxon>
        <taxon>Sphingomonadales</taxon>
        <taxon>Sphingomonadaceae</taxon>
        <taxon>Sphingomonas</taxon>
    </lineage>
</organism>
<feature type="compositionally biased region" description="Pro residues" evidence="1">
    <location>
        <begin position="59"/>
        <end position="68"/>
    </location>
</feature>
<sequence>MARDIKTTQADPTAPRPVDPDGRQHDDWGLPLNGPARARALGLAGKPDPRDDPAAWAPVPAPATPPQD</sequence>
<keyword evidence="3" id="KW-1185">Reference proteome</keyword>
<proteinExistence type="predicted"/>
<evidence type="ECO:0000313" key="2">
    <source>
        <dbReference type="EMBL" id="KZB95350.1"/>
    </source>
</evidence>
<feature type="compositionally biased region" description="Low complexity" evidence="1">
    <location>
        <begin position="36"/>
        <end position="45"/>
    </location>
</feature>
<dbReference type="Proteomes" id="UP000078460">
    <property type="component" value="Unassembled WGS sequence"/>
</dbReference>
<gene>
    <name evidence="2" type="ORF">AVM11_03485</name>
</gene>
<dbReference type="AlphaFoldDB" id="A0A175Y5W0"/>
<protein>
    <submittedName>
        <fullName evidence="2">Uncharacterized protein</fullName>
    </submittedName>
</protein>
<comment type="caution">
    <text evidence="2">The sequence shown here is derived from an EMBL/GenBank/DDBJ whole genome shotgun (WGS) entry which is preliminary data.</text>
</comment>
<dbReference type="KEGG" id="smy:BJP26_03345"/>
<dbReference type="GeneID" id="93797023"/>
<dbReference type="RefSeq" id="WP_017980562.1">
    <property type="nucleotide sequence ID" value="NZ_CP017578.1"/>
</dbReference>
<dbReference type="EMBL" id="LQCK02000012">
    <property type="protein sequence ID" value="KZB95350.1"/>
    <property type="molecule type" value="Genomic_DNA"/>
</dbReference>
<reference evidence="2" key="1">
    <citation type="submission" date="2016-03" db="EMBL/GenBank/DDBJ databases">
        <title>Sphingomonas melonis TY, whole genome shotgun sequencing.</title>
        <authorList>
            <person name="Wang H."/>
            <person name="Zhu P."/>
        </authorList>
    </citation>
    <scope>NUCLEOTIDE SEQUENCE [LARGE SCALE GENOMIC DNA]</scope>
    <source>
        <strain evidence="2">TY</strain>
    </source>
</reference>
<dbReference type="STRING" id="621456.BJP26_03345"/>
<evidence type="ECO:0000313" key="3">
    <source>
        <dbReference type="Proteomes" id="UP000078460"/>
    </source>
</evidence>
<evidence type="ECO:0000256" key="1">
    <source>
        <dbReference type="SAM" id="MobiDB-lite"/>
    </source>
</evidence>
<name>A0A175Y5W0_9SPHN</name>